<dbReference type="EMBL" id="CAJVQC010144984">
    <property type="protein sequence ID" value="CAG8845028.1"/>
    <property type="molecule type" value="Genomic_DNA"/>
</dbReference>
<gene>
    <name evidence="1" type="ORF">RPERSI_LOCUS33477</name>
</gene>
<accession>A0ACA9SR08</accession>
<feature type="non-terminal residue" evidence="1">
    <location>
        <position position="176"/>
    </location>
</feature>
<keyword evidence="2" id="KW-1185">Reference proteome</keyword>
<feature type="non-terminal residue" evidence="1">
    <location>
        <position position="1"/>
    </location>
</feature>
<evidence type="ECO:0000313" key="2">
    <source>
        <dbReference type="Proteomes" id="UP000789920"/>
    </source>
</evidence>
<organism evidence="1 2">
    <name type="scientific">Racocetra persica</name>
    <dbReference type="NCBI Taxonomy" id="160502"/>
    <lineage>
        <taxon>Eukaryota</taxon>
        <taxon>Fungi</taxon>
        <taxon>Fungi incertae sedis</taxon>
        <taxon>Mucoromycota</taxon>
        <taxon>Glomeromycotina</taxon>
        <taxon>Glomeromycetes</taxon>
        <taxon>Diversisporales</taxon>
        <taxon>Gigasporaceae</taxon>
        <taxon>Racocetra</taxon>
    </lineage>
</organism>
<evidence type="ECO:0000313" key="1">
    <source>
        <dbReference type="EMBL" id="CAG8845028.1"/>
    </source>
</evidence>
<proteinExistence type="predicted"/>
<comment type="caution">
    <text evidence="1">The sequence shown here is derived from an EMBL/GenBank/DDBJ whole genome shotgun (WGS) entry which is preliminary data.</text>
</comment>
<protein>
    <submittedName>
        <fullName evidence="1">15807_t:CDS:1</fullName>
    </submittedName>
</protein>
<dbReference type="Proteomes" id="UP000789920">
    <property type="component" value="Unassembled WGS sequence"/>
</dbReference>
<reference evidence="1" key="1">
    <citation type="submission" date="2021-06" db="EMBL/GenBank/DDBJ databases">
        <authorList>
            <person name="Kallberg Y."/>
            <person name="Tangrot J."/>
            <person name="Rosling A."/>
        </authorList>
    </citation>
    <scope>NUCLEOTIDE SEQUENCE</scope>
    <source>
        <strain evidence="1">MA461A</strain>
    </source>
</reference>
<name>A0ACA9SR08_9GLOM</name>
<sequence length="176" mass="20516">TKIYGIMPYIAPEVLIKKQYSFSSDIYSLGMIMWELTSGLRPFCNLAYTHLMFNICDKTLRPKITEDTPQCWAILIQKCWHPNPSERPPINEIYSEIISNYWNIDKIFIEAENKRKELLKSRKFIAKYMHPCSKTHSKLLNPTIDSMFSLFQNSRFFTSGSTDSSQNISILSLNLT</sequence>